<organism evidence="2 3">
    <name type="scientific">Turicibacter faecis</name>
    <dbReference type="NCBI Taxonomy" id="2963365"/>
    <lineage>
        <taxon>Bacteria</taxon>
        <taxon>Bacillati</taxon>
        <taxon>Bacillota</taxon>
        <taxon>Erysipelotrichia</taxon>
        <taxon>Erysipelotrichales</taxon>
        <taxon>Turicibacteraceae</taxon>
        <taxon>Turicibacter</taxon>
    </lineage>
</organism>
<evidence type="ECO:0000313" key="2">
    <source>
        <dbReference type="EMBL" id="BEH91991.1"/>
    </source>
</evidence>
<name>A0ABN6ZKY9_9FIRM</name>
<proteinExistence type="predicted"/>
<dbReference type="Pfam" id="PF13673">
    <property type="entry name" value="Acetyltransf_10"/>
    <property type="match status" value="1"/>
</dbReference>
<accession>A0ABN6ZKY9</accession>
<dbReference type="CDD" id="cd04301">
    <property type="entry name" value="NAT_SF"/>
    <property type="match status" value="1"/>
</dbReference>
<dbReference type="InterPro" id="IPR000182">
    <property type="entry name" value="GNAT_dom"/>
</dbReference>
<dbReference type="EMBL" id="AP028127">
    <property type="protein sequence ID" value="BEH91991.1"/>
    <property type="molecule type" value="Genomic_DNA"/>
</dbReference>
<dbReference type="InterPro" id="IPR016181">
    <property type="entry name" value="Acyl_CoA_acyltransferase"/>
</dbReference>
<sequence>MKRIRRISLDEVWKMRHEVMWPDQSIEYIQLPNDDQGIHLGLFVEDSLVSVISLFIDGDEAQFRKFCTQTNFQNRGYGSELLQYTMDYAKGRGAKAIFCNARVTKCSFYAKFGLIRTENRFVKGGKEYVVMRKTL</sequence>
<dbReference type="PROSITE" id="PS51186">
    <property type="entry name" value="GNAT"/>
    <property type="match status" value="1"/>
</dbReference>
<gene>
    <name evidence="2" type="ORF">T23_20930</name>
</gene>
<protein>
    <recommendedName>
        <fullName evidence="1">N-acetyltransferase domain-containing protein</fullName>
    </recommendedName>
</protein>
<dbReference type="RefSeq" id="WP_161832738.1">
    <property type="nucleotide sequence ID" value="NZ_AP028127.1"/>
</dbReference>
<dbReference type="Gene3D" id="3.40.630.30">
    <property type="match status" value="1"/>
</dbReference>
<dbReference type="Proteomes" id="UP001432099">
    <property type="component" value="Chromosome"/>
</dbReference>
<keyword evidence="3" id="KW-1185">Reference proteome</keyword>
<evidence type="ECO:0000259" key="1">
    <source>
        <dbReference type="PROSITE" id="PS51186"/>
    </source>
</evidence>
<feature type="domain" description="N-acetyltransferase" evidence="1">
    <location>
        <begin position="1"/>
        <end position="135"/>
    </location>
</feature>
<evidence type="ECO:0000313" key="3">
    <source>
        <dbReference type="Proteomes" id="UP001432099"/>
    </source>
</evidence>
<dbReference type="SUPFAM" id="SSF55729">
    <property type="entry name" value="Acyl-CoA N-acyltransferases (Nat)"/>
    <property type="match status" value="1"/>
</dbReference>
<reference evidence="2" key="1">
    <citation type="journal article" date="2024" name="Int. J. Syst. Evol. Microbiol.">
        <title>Turicibacter faecis sp. nov., isolated from faeces of heart failure mouse model.</title>
        <authorList>
            <person name="Imamura Y."/>
            <person name="Motooka D."/>
            <person name="Nakajima Y."/>
            <person name="Ito S."/>
            <person name="Kitakaze M."/>
            <person name="Iida T."/>
            <person name="Nakamura S."/>
        </authorList>
    </citation>
    <scope>NUCLEOTIDE SEQUENCE</scope>
    <source>
        <strain evidence="2">TC023</strain>
    </source>
</reference>